<keyword evidence="4 8" id="KW-0276">Fatty acid metabolism</keyword>
<dbReference type="AlphaFoldDB" id="A0A194AI87"/>
<reference evidence="11" key="1">
    <citation type="submission" date="2016-06" db="EMBL/GenBank/DDBJ databases">
        <title>Draft genome sequence of Desulfoplanes formicivorans strain Pf12B.</title>
        <authorList>
            <person name="Watanabe M."/>
            <person name="Kojima H."/>
            <person name="Fukui M."/>
        </authorList>
    </citation>
    <scope>NUCLEOTIDE SEQUENCE [LARGE SCALE GENOMIC DNA]</scope>
    <source>
        <strain evidence="11">Pf12B</strain>
    </source>
</reference>
<keyword evidence="3 8" id="KW-0479">Metal-binding</keyword>
<dbReference type="STRING" id="1592317.DPF_1664"/>
<dbReference type="GO" id="GO:0008897">
    <property type="term" value="F:holo-[acyl-carrier-protein] synthase activity"/>
    <property type="evidence" value="ECO:0007669"/>
    <property type="project" value="UniProtKB-UniRule"/>
</dbReference>
<dbReference type="GO" id="GO:0000287">
    <property type="term" value="F:magnesium ion binding"/>
    <property type="evidence" value="ECO:0007669"/>
    <property type="project" value="UniProtKB-UniRule"/>
</dbReference>
<keyword evidence="2 8" id="KW-0808">Transferase</keyword>
<dbReference type="Pfam" id="PF01648">
    <property type="entry name" value="ACPS"/>
    <property type="match status" value="1"/>
</dbReference>
<dbReference type="GO" id="GO:0006633">
    <property type="term" value="P:fatty acid biosynthetic process"/>
    <property type="evidence" value="ECO:0007669"/>
    <property type="project" value="UniProtKB-UniRule"/>
</dbReference>
<evidence type="ECO:0000313" key="10">
    <source>
        <dbReference type="EMBL" id="GAU08945.1"/>
    </source>
</evidence>
<dbReference type="GO" id="GO:0005737">
    <property type="term" value="C:cytoplasm"/>
    <property type="evidence" value="ECO:0007669"/>
    <property type="project" value="UniProtKB-SubCell"/>
</dbReference>
<keyword evidence="5 8" id="KW-0460">Magnesium</keyword>
<feature type="binding site" evidence="8">
    <location>
        <position position="55"/>
    </location>
    <ligand>
        <name>Mg(2+)</name>
        <dbReference type="ChEBI" id="CHEBI:18420"/>
    </ligand>
</feature>
<dbReference type="RefSeq" id="WP_069858988.1">
    <property type="nucleotide sequence ID" value="NZ_BDFE01000016.1"/>
</dbReference>
<dbReference type="SUPFAM" id="SSF56214">
    <property type="entry name" value="4'-phosphopantetheinyl transferase"/>
    <property type="match status" value="1"/>
</dbReference>
<evidence type="ECO:0000256" key="3">
    <source>
        <dbReference type="ARBA" id="ARBA00022723"/>
    </source>
</evidence>
<dbReference type="NCBIfam" id="NF011251">
    <property type="entry name" value="PRK14657.1"/>
    <property type="match status" value="1"/>
</dbReference>
<comment type="subcellular location">
    <subcellularLocation>
        <location evidence="8">Cytoplasm</location>
    </subcellularLocation>
</comment>
<comment type="caution">
    <text evidence="10">The sequence shown here is derived from an EMBL/GenBank/DDBJ whole genome shotgun (WGS) entry which is preliminary data.</text>
</comment>
<evidence type="ECO:0000256" key="5">
    <source>
        <dbReference type="ARBA" id="ARBA00022842"/>
    </source>
</evidence>
<keyword evidence="1 8" id="KW-0444">Lipid biosynthesis</keyword>
<keyword evidence="8" id="KW-0963">Cytoplasm</keyword>
<keyword evidence="11" id="KW-1185">Reference proteome</keyword>
<accession>A0A194AI87</accession>
<protein>
    <recommendedName>
        <fullName evidence="8">Holo-[acyl-carrier-protein] synthase</fullName>
        <shortName evidence="8">Holo-ACP synthase</shortName>
        <ecNumber evidence="8">2.7.8.7</ecNumber>
    </recommendedName>
    <alternativeName>
        <fullName evidence="8">4'-phosphopantetheinyl transferase AcpS</fullName>
    </alternativeName>
</protein>
<evidence type="ECO:0000256" key="4">
    <source>
        <dbReference type="ARBA" id="ARBA00022832"/>
    </source>
</evidence>
<evidence type="ECO:0000256" key="8">
    <source>
        <dbReference type="HAMAP-Rule" id="MF_00101"/>
    </source>
</evidence>
<evidence type="ECO:0000256" key="2">
    <source>
        <dbReference type="ARBA" id="ARBA00022679"/>
    </source>
</evidence>
<gene>
    <name evidence="8" type="primary">acpS</name>
    <name evidence="10" type="ORF">DPF_1664</name>
</gene>
<dbReference type="EC" id="2.7.8.7" evidence="8"/>
<comment type="similarity">
    <text evidence="8">Belongs to the P-Pant transferase superfamily. AcpS family.</text>
</comment>
<comment type="function">
    <text evidence="8">Transfers the 4'-phosphopantetheine moiety from coenzyme A to a Ser of acyl-carrier-protein.</text>
</comment>
<proteinExistence type="inferred from homology"/>
<dbReference type="EMBL" id="BDFE01000016">
    <property type="protein sequence ID" value="GAU08945.1"/>
    <property type="molecule type" value="Genomic_DNA"/>
</dbReference>
<dbReference type="HAMAP" id="MF_00101">
    <property type="entry name" value="AcpS"/>
    <property type="match status" value="1"/>
</dbReference>
<dbReference type="InterPro" id="IPR008278">
    <property type="entry name" value="4-PPantetheinyl_Trfase_dom"/>
</dbReference>
<name>A0A194AI87_9BACT</name>
<evidence type="ECO:0000256" key="1">
    <source>
        <dbReference type="ARBA" id="ARBA00022516"/>
    </source>
</evidence>
<evidence type="ECO:0000256" key="7">
    <source>
        <dbReference type="ARBA" id="ARBA00023160"/>
    </source>
</evidence>
<dbReference type="InterPro" id="IPR037143">
    <property type="entry name" value="4-PPantetheinyl_Trfase_dom_sf"/>
</dbReference>
<dbReference type="InterPro" id="IPR004568">
    <property type="entry name" value="Ppantetheine-prot_Trfase_dom"/>
</dbReference>
<comment type="catalytic activity">
    <reaction evidence="8">
        <text>apo-[ACP] + CoA = holo-[ACP] + adenosine 3',5'-bisphosphate + H(+)</text>
        <dbReference type="Rhea" id="RHEA:12068"/>
        <dbReference type="Rhea" id="RHEA-COMP:9685"/>
        <dbReference type="Rhea" id="RHEA-COMP:9690"/>
        <dbReference type="ChEBI" id="CHEBI:15378"/>
        <dbReference type="ChEBI" id="CHEBI:29999"/>
        <dbReference type="ChEBI" id="CHEBI:57287"/>
        <dbReference type="ChEBI" id="CHEBI:58343"/>
        <dbReference type="ChEBI" id="CHEBI:64479"/>
        <dbReference type="EC" id="2.7.8.7"/>
    </reaction>
</comment>
<keyword evidence="7 8" id="KW-0275">Fatty acid biosynthesis</keyword>
<sequence>MIIGIGTDVVEMDRIASSIRRFGNRFLEKVLTRQERDHLPNHPTAYVAGRFAAKEACVKALGTGFSQGIWFQHIDVVSLDSGQPTIVLHGPALARSTSLDVHGIHISITHGRDIASAMVILEGK</sequence>
<feature type="binding site" evidence="8">
    <location>
        <position position="8"/>
    </location>
    <ligand>
        <name>Mg(2+)</name>
        <dbReference type="ChEBI" id="CHEBI:18420"/>
    </ligand>
</feature>
<evidence type="ECO:0000259" key="9">
    <source>
        <dbReference type="Pfam" id="PF01648"/>
    </source>
</evidence>
<dbReference type="Proteomes" id="UP000095200">
    <property type="component" value="Unassembled WGS sequence"/>
</dbReference>
<organism evidence="10 11">
    <name type="scientific">Desulfoplanes formicivorans</name>
    <dbReference type="NCBI Taxonomy" id="1592317"/>
    <lineage>
        <taxon>Bacteria</taxon>
        <taxon>Pseudomonadati</taxon>
        <taxon>Thermodesulfobacteriota</taxon>
        <taxon>Desulfovibrionia</taxon>
        <taxon>Desulfovibrionales</taxon>
        <taxon>Desulfoplanaceae</taxon>
        <taxon>Desulfoplanes</taxon>
    </lineage>
</organism>
<comment type="cofactor">
    <cofactor evidence="8">
        <name>Mg(2+)</name>
        <dbReference type="ChEBI" id="CHEBI:18420"/>
    </cofactor>
</comment>
<dbReference type="Gene3D" id="3.90.470.20">
    <property type="entry name" value="4'-phosphopantetheinyl transferase domain"/>
    <property type="match status" value="1"/>
</dbReference>
<evidence type="ECO:0000256" key="6">
    <source>
        <dbReference type="ARBA" id="ARBA00023098"/>
    </source>
</evidence>
<keyword evidence="6 8" id="KW-0443">Lipid metabolism</keyword>
<dbReference type="NCBIfam" id="TIGR00516">
    <property type="entry name" value="acpS"/>
    <property type="match status" value="1"/>
</dbReference>
<dbReference type="OrthoDB" id="517356at2"/>
<dbReference type="NCBIfam" id="TIGR00556">
    <property type="entry name" value="pantethn_trn"/>
    <property type="match status" value="1"/>
</dbReference>
<evidence type="ECO:0000313" key="11">
    <source>
        <dbReference type="Proteomes" id="UP000095200"/>
    </source>
</evidence>
<feature type="domain" description="4'-phosphopantetheinyl transferase" evidence="9">
    <location>
        <begin position="4"/>
        <end position="102"/>
    </location>
</feature>
<dbReference type="InterPro" id="IPR002582">
    <property type="entry name" value="ACPS"/>
</dbReference>